<feature type="transmembrane region" description="Helical" evidence="5">
    <location>
        <begin position="122"/>
        <end position="139"/>
    </location>
</feature>
<gene>
    <name evidence="7" type="ORF">SAMN05216215_1005237</name>
</gene>
<protein>
    <submittedName>
        <fullName evidence="7">MFS transporter, CP family, cyanate transporter</fullName>
    </submittedName>
</protein>
<feature type="transmembrane region" description="Helical" evidence="5">
    <location>
        <begin position="48"/>
        <end position="71"/>
    </location>
</feature>
<accession>A0A1H2WPI2</accession>
<keyword evidence="2 5" id="KW-0812">Transmembrane</keyword>
<dbReference type="GO" id="GO:0005886">
    <property type="term" value="C:plasma membrane"/>
    <property type="evidence" value="ECO:0007669"/>
    <property type="project" value="UniProtKB-SubCell"/>
</dbReference>
<feature type="transmembrane region" description="Helical" evidence="5">
    <location>
        <begin position="386"/>
        <end position="402"/>
    </location>
</feature>
<feature type="transmembrane region" description="Helical" evidence="5">
    <location>
        <begin position="179"/>
        <end position="200"/>
    </location>
</feature>
<feature type="transmembrane region" description="Helical" evidence="5">
    <location>
        <begin position="91"/>
        <end position="110"/>
    </location>
</feature>
<dbReference type="OrthoDB" id="5317164at2"/>
<dbReference type="Proteomes" id="UP000199529">
    <property type="component" value="Unassembled WGS sequence"/>
</dbReference>
<dbReference type="EMBL" id="FNOK01000005">
    <property type="protein sequence ID" value="SDW82542.1"/>
    <property type="molecule type" value="Genomic_DNA"/>
</dbReference>
<dbReference type="PROSITE" id="PS50850">
    <property type="entry name" value="MFS"/>
    <property type="match status" value="1"/>
</dbReference>
<dbReference type="STRING" id="418495.SAMN05216215_1005237"/>
<dbReference type="PANTHER" id="PTHR23523:SF2">
    <property type="entry name" value="2-NITROIMIDAZOLE TRANSPORTER"/>
    <property type="match status" value="1"/>
</dbReference>
<feature type="transmembrane region" description="Helical" evidence="5">
    <location>
        <begin position="321"/>
        <end position="340"/>
    </location>
</feature>
<feature type="transmembrane region" description="Helical" evidence="5">
    <location>
        <begin position="255"/>
        <end position="277"/>
    </location>
</feature>
<dbReference type="InterPro" id="IPR020846">
    <property type="entry name" value="MFS_dom"/>
</dbReference>
<dbReference type="AlphaFoldDB" id="A0A1H2WPI2"/>
<dbReference type="CDD" id="cd17339">
    <property type="entry name" value="MFS_NIMT_CynX_like"/>
    <property type="match status" value="1"/>
</dbReference>
<dbReference type="InterPro" id="IPR011701">
    <property type="entry name" value="MFS"/>
</dbReference>
<feature type="transmembrane region" description="Helical" evidence="5">
    <location>
        <begin position="346"/>
        <end position="366"/>
    </location>
</feature>
<evidence type="ECO:0000313" key="7">
    <source>
        <dbReference type="EMBL" id="SDW82542.1"/>
    </source>
</evidence>
<keyword evidence="3 5" id="KW-1133">Transmembrane helix</keyword>
<feature type="transmembrane region" description="Helical" evidence="5">
    <location>
        <begin position="145"/>
        <end position="167"/>
    </location>
</feature>
<name>A0A1H2WPI2_9PSEU</name>
<dbReference type="InterPro" id="IPR036259">
    <property type="entry name" value="MFS_trans_sf"/>
</dbReference>
<keyword evidence="4 5" id="KW-0472">Membrane</keyword>
<feature type="transmembrane region" description="Helical" evidence="5">
    <location>
        <begin position="289"/>
        <end position="309"/>
    </location>
</feature>
<evidence type="ECO:0000256" key="4">
    <source>
        <dbReference type="ARBA" id="ARBA00023136"/>
    </source>
</evidence>
<feature type="transmembrane region" description="Helical" evidence="5">
    <location>
        <begin position="408"/>
        <end position="429"/>
    </location>
</feature>
<sequence>MSTKSRPQHVPDQVADQNATRLAAERHPDAFSAENQGAAETVFPNRHVAVAGGGLLLAGVALAAANMRPAVTSLASVLGEVRDSLGASTTWASVVTSVPTLCFGIAGIGAPLLARRMGINKVIGASLAVLTLAMLLRVVDGPWTVLGGTVLVCAAIAMCNVLIPVVVKESFPTRVGMATALYTTAMAAGGSTGSALTPYLNSTTGSWRLSLATWAVVALAAVCVWVPATARRSSTRQVSGTSSTSPRRSLMRSPLAWVITVYFALQSLVAYVVMGWMPEVFKGAGIDGTTAGMLLGLLLLVGVPINMILPPLVTRTRSQSWWAVGLAVLTLTGLLGLLLSPQALPVVWALAIGIGMSAFPLALVLISLRTANAADTGSLSAMSQSVGYLIASFGPFLFGVLHDVTGTWSASLLAIVVIVAIQAVFGVIAGRPRTI</sequence>
<evidence type="ECO:0000256" key="2">
    <source>
        <dbReference type="ARBA" id="ARBA00022692"/>
    </source>
</evidence>
<dbReference type="SUPFAM" id="SSF103473">
    <property type="entry name" value="MFS general substrate transporter"/>
    <property type="match status" value="1"/>
</dbReference>
<feature type="transmembrane region" description="Helical" evidence="5">
    <location>
        <begin position="206"/>
        <end position="226"/>
    </location>
</feature>
<dbReference type="Pfam" id="PF07690">
    <property type="entry name" value="MFS_1"/>
    <property type="match status" value="1"/>
</dbReference>
<comment type="subcellular location">
    <subcellularLocation>
        <location evidence="1">Cell membrane</location>
        <topology evidence="1">Multi-pass membrane protein</topology>
    </subcellularLocation>
</comment>
<evidence type="ECO:0000256" key="5">
    <source>
        <dbReference type="SAM" id="Phobius"/>
    </source>
</evidence>
<dbReference type="PANTHER" id="PTHR23523">
    <property type="match status" value="1"/>
</dbReference>
<evidence type="ECO:0000259" key="6">
    <source>
        <dbReference type="PROSITE" id="PS50850"/>
    </source>
</evidence>
<evidence type="ECO:0000313" key="8">
    <source>
        <dbReference type="Proteomes" id="UP000199529"/>
    </source>
</evidence>
<evidence type="ECO:0000256" key="3">
    <source>
        <dbReference type="ARBA" id="ARBA00022989"/>
    </source>
</evidence>
<dbReference type="InterPro" id="IPR052524">
    <property type="entry name" value="MFS_Cyanate_Porter"/>
</dbReference>
<evidence type="ECO:0000256" key="1">
    <source>
        <dbReference type="ARBA" id="ARBA00004651"/>
    </source>
</evidence>
<dbReference type="Gene3D" id="1.20.1250.20">
    <property type="entry name" value="MFS general substrate transporter like domains"/>
    <property type="match status" value="1"/>
</dbReference>
<organism evidence="7 8">
    <name type="scientific">Saccharopolyspora shandongensis</name>
    <dbReference type="NCBI Taxonomy" id="418495"/>
    <lineage>
        <taxon>Bacteria</taxon>
        <taxon>Bacillati</taxon>
        <taxon>Actinomycetota</taxon>
        <taxon>Actinomycetes</taxon>
        <taxon>Pseudonocardiales</taxon>
        <taxon>Pseudonocardiaceae</taxon>
        <taxon>Saccharopolyspora</taxon>
    </lineage>
</organism>
<keyword evidence="8" id="KW-1185">Reference proteome</keyword>
<dbReference type="GO" id="GO:0022857">
    <property type="term" value="F:transmembrane transporter activity"/>
    <property type="evidence" value="ECO:0007669"/>
    <property type="project" value="InterPro"/>
</dbReference>
<reference evidence="8" key="1">
    <citation type="submission" date="2016-10" db="EMBL/GenBank/DDBJ databases">
        <authorList>
            <person name="Varghese N."/>
            <person name="Submissions S."/>
        </authorList>
    </citation>
    <scope>NUCLEOTIDE SEQUENCE [LARGE SCALE GENOMIC DNA]</scope>
    <source>
        <strain evidence="8">CGMCC 4.3530</strain>
    </source>
</reference>
<feature type="domain" description="Major facilitator superfamily (MFS) profile" evidence="6">
    <location>
        <begin position="47"/>
        <end position="434"/>
    </location>
</feature>
<proteinExistence type="predicted"/>